<gene>
    <name evidence="1" type="ORF">GE115_08855</name>
</gene>
<reference evidence="1 2" key="1">
    <citation type="submission" date="2019-10" db="EMBL/GenBank/DDBJ databases">
        <authorList>
            <person name="Nie G."/>
            <person name="Ming H."/>
            <person name="Yi B."/>
        </authorList>
    </citation>
    <scope>NUCLEOTIDE SEQUENCE [LARGE SCALE GENOMIC DNA]</scope>
    <source>
        <strain evidence="1 2">CFH 90414</strain>
    </source>
</reference>
<dbReference type="EMBL" id="WJIF01000004">
    <property type="protein sequence ID" value="MRG59976.1"/>
    <property type="molecule type" value="Genomic_DNA"/>
</dbReference>
<comment type="caution">
    <text evidence="1">The sequence shown here is derived from an EMBL/GenBank/DDBJ whole genome shotgun (WGS) entry which is preliminary data.</text>
</comment>
<dbReference type="Proteomes" id="UP000431080">
    <property type="component" value="Unassembled WGS sequence"/>
</dbReference>
<protein>
    <submittedName>
        <fullName evidence="1">Uncharacterized protein</fullName>
    </submittedName>
</protein>
<evidence type="ECO:0000313" key="2">
    <source>
        <dbReference type="Proteomes" id="UP000431080"/>
    </source>
</evidence>
<dbReference type="AlphaFoldDB" id="A0A6I2FBZ7"/>
<evidence type="ECO:0000313" key="1">
    <source>
        <dbReference type="EMBL" id="MRG59976.1"/>
    </source>
</evidence>
<proteinExistence type="predicted"/>
<accession>A0A6I2FBZ7</accession>
<organism evidence="1 2">
    <name type="scientific">Agromyces agglutinans</name>
    <dbReference type="NCBI Taxonomy" id="2662258"/>
    <lineage>
        <taxon>Bacteria</taxon>
        <taxon>Bacillati</taxon>
        <taxon>Actinomycetota</taxon>
        <taxon>Actinomycetes</taxon>
        <taxon>Micrococcales</taxon>
        <taxon>Microbacteriaceae</taxon>
        <taxon>Agromyces</taxon>
    </lineage>
</organism>
<keyword evidence="2" id="KW-1185">Reference proteome</keyword>
<name>A0A6I2FBZ7_9MICO</name>
<dbReference type="RefSeq" id="WP_153684445.1">
    <property type="nucleotide sequence ID" value="NZ_WJIF01000004.1"/>
</dbReference>
<sequence length="135" mass="13349">MLDAGNQPTGDLLVNTIGAYNGTSAYGFLGLAKASTLEVKADGNWSITIAPVSAAPVFTGAGAGDAVMLYDGPAGALTATHDGDANFMVSEETAAAFSVGLLVNEIGPYSGTVPLTAGPSVIEVGANGNWTLTVG</sequence>